<dbReference type="PANTHER" id="PTHR43222">
    <property type="entry name" value="NUDIX HYDROLASE 23"/>
    <property type="match status" value="1"/>
</dbReference>
<keyword evidence="6 8" id="KW-0460">Magnesium</keyword>
<proteinExistence type="inferred from homology"/>
<dbReference type="SUPFAM" id="SSF55811">
    <property type="entry name" value="Nudix"/>
    <property type="match status" value="1"/>
</dbReference>
<keyword evidence="11" id="KW-1185">Reference proteome</keyword>
<evidence type="ECO:0000313" key="10">
    <source>
        <dbReference type="EMBL" id="GAA3950357.1"/>
    </source>
</evidence>
<evidence type="ECO:0000259" key="9">
    <source>
        <dbReference type="PROSITE" id="PS51462"/>
    </source>
</evidence>
<dbReference type="Proteomes" id="UP001501337">
    <property type="component" value="Unassembled WGS sequence"/>
</dbReference>
<comment type="subunit">
    <text evidence="3 8">Monomer.</text>
</comment>
<evidence type="ECO:0000256" key="6">
    <source>
        <dbReference type="ARBA" id="ARBA00022842"/>
    </source>
</evidence>
<dbReference type="CDD" id="cd03675">
    <property type="entry name" value="NUDIX_Hydrolase"/>
    <property type="match status" value="1"/>
</dbReference>
<dbReference type="PROSITE" id="PS00893">
    <property type="entry name" value="NUDIX_BOX"/>
    <property type="match status" value="1"/>
</dbReference>
<evidence type="ECO:0000256" key="1">
    <source>
        <dbReference type="ARBA" id="ARBA00001946"/>
    </source>
</evidence>
<keyword evidence="5 7" id="KW-0378">Hydrolase</keyword>
<gene>
    <name evidence="8" type="primary">nudJ</name>
    <name evidence="10" type="ORF">GCM10022278_06830</name>
</gene>
<dbReference type="EC" id="3.6.1.-" evidence="8"/>
<dbReference type="PANTHER" id="PTHR43222:SF11">
    <property type="entry name" value="PHOSPHATASE NUDJ"/>
    <property type="match status" value="1"/>
</dbReference>
<evidence type="ECO:0000256" key="2">
    <source>
        <dbReference type="ARBA" id="ARBA00007608"/>
    </source>
</evidence>
<dbReference type="PRINTS" id="PR00502">
    <property type="entry name" value="NUDIXFAMILY"/>
</dbReference>
<dbReference type="Pfam" id="PF00293">
    <property type="entry name" value="NUDIX"/>
    <property type="match status" value="1"/>
</dbReference>
<evidence type="ECO:0000256" key="3">
    <source>
        <dbReference type="ARBA" id="ARBA00011245"/>
    </source>
</evidence>
<dbReference type="EMBL" id="BAABBO010000001">
    <property type="protein sequence ID" value="GAA3950357.1"/>
    <property type="molecule type" value="Genomic_DNA"/>
</dbReference>
<feature type="domain" description="Nudix hydrolase" evidence="9">
    <location>
        <begin position="14"/>
        <end position="166"/>
    </location>
</feature>
<organism evidence="10 11">
    <name type="scientific">Allohahella marinimesophila</name>
    <dbReference type="NCBI Taxonomy" id="1054972"/>
    <lineage>
        <taxon>Bacteria</taxon>
        <taxon>Pseudomonadati</taxon>
        <taxon>Pseudomonadota</taxon>
        <taxon>Gammaproteobacteria</taxon>
        <taxon>Oceanospirillales</taxon>
        <taxon>Hahellaceae</taxon>
        <taxon>Allohahella</taxon>
    </lineage>
</organism>
<name>A0ABP7NQ99_9GAMM</name>
<accession>A0ABP7NQ99</accession>
<dbReference type="InterPro" id="IPR033713">
    <property type="entry name" value="NudJ"/>
</dbReference>
<evidence type="ECO:0000256" key="4">
    <source>
        <dbReference type="ARBA" id="ARBA00015552"/>
    </source>
</evidence>
<evidence type="ECO:0000256" key="8">
    <source>
        <dbReference type="RuleBase" id="RU364043"/>
    </source>
</evidence>
<evidence type="ECO:0000313" key="11">
    <source>
        <dbReference type="Proteomes" id="UP001501337"/>
    </source>
</evidence>
<dbReference type="InterPro" id="IPR000086">
    <property type="entry name" value="NUDIX_hydrolase_dom"/>
</dbReference>
<sequence>MDHESQSASVDDRWYPHATVACIVPRCRKGMAVDPFAGTLGADDMAALEFLMVEEGIEGRSVFNQPAGHVEYGETIEAAAIRETLEETGWQVRLNSFLGIYVLRIPDNSGQDRVYHRYCFLAEPLAQITNDLDDAIIRALWLDHAALAASSDRHRSPLIMACINDYLAGRRYPLALIQEYSTGDRP</sequence>
<comment type="cofactor">
    <cofactor evidence="1 8">
        <name>Mg(2+)</name>
        <dbReference type="ChEBI" id="CHEBI:18420"/>
    </cofactor>
</comment>
<evidence type="ECO:0000256" key="7">
    <source>
        <dbReference type="RuleBase" id="RU003476"/>
    </source>
</evidence>
<dbReference type="GO" id="GO:0016787">
    <property type="term" value="F:hydrolase activity"/>
    <property type="evidence" value="ECO:0007669"/>
    <property type="project" value="UniProtKB-KW"/>
</dbReference>
<protein>
    <recommendedName>
        <fullName evidence="4 8">Phosphatase NudJ</fullName>
        <ecNumber evidence="8">3.6.1.-</ecNumber>
    </recommendedName>
</protein>
<dbReference type="InterPro" id="IPR015797">
    <property type="entry name" value="NUDIX_hydrolase-like_dom_sf"/>
</dbReference>
<reference evidence="11" key="1">
    <citation type="journal article" date="2019" name="Int. J. Syst. Evol. Microbiol.">
        <title>The Global Catalogue of Microorganisms (GCM) 10K type strain sequencing project: providing services to taxonomists for standard genome sequencing and annotation.</title>
        <authorList>
            <consortium name="The Broad Institute Genomics Platform"/>
            <consortium name="The Broad Institute Genome Sequencing Center for Infectious Disease"/>
            <person name="Wu L."/>
            <person name="Ma J."/>
        </authorList>
    </citation>
    <scope>NUCLEOTIDE SEQUENCE [LARGE SCALE GENOMIC DNA]</scope>
    <source>
        <strain evidence="11">JCM 17555</strain>
    </source>
</reference>
<dbReference type="PROSITE" id="PS51462">
    <property type="entry name" value="NUDIX"/>
    <property type="match status" value="1"/>
</dbReference>
<dbReference type="InterPro" id="IPR020476">
    <property type="entry name" value="Nudix_hydrolase"/>
</dbReference>
<dbReference type="RefSeq" id="WP_344803274.1">
    <property type="nucleotide sequence ID" value="NZ_BAABBO010000001.1"/>
</dbReference>
<dbReference type="InterPro" id="IPR020084">
    <property type="entry name" value="NUDIX_hydrolase_CS"/>
</dbReference>
<comment type="caution">
    <text evidence="10">The sequence shown here is derived from an EMBL/GenBank/DDBJ whole genome shotgun (WGS) entry which is preliminary data.</text>
</comment>
<dbReference type="Gene3D" id="3.90.79.10">
    <property type="entry name" value="Nucleoside Triphosphate Pyrophosphohydrolase"/>
    <property type="match status" value="1"/>
</dbReference>
<comment type="similarity">
    <text evidence="2 8">Belongs to the Nudix hydrolase family. NudJ subfamily.</text>
</comment>
<evidence type="ECO:0000256" key="5">
    <source>
        <dbReference type="ARBA" id="ARBA00022801"/>
    </source>
</evidence>